<gene>
    <name evidence="4" type="ordered locus">Os08g0476600</name>
</gene>
<protein>
    <submittedName>
        <fullName evidence="4">Os08g0476600 protein</fullName>
    </submittedName>
</protein>
<dbReference type="PANTHER" id="PTHR31696:SF62">
    <property type="entry name" value="OS08G0476600 PROTEIN"/>
    <property type="match status" value="1"/>
</dbReference>
<organism evidence="4 5">
    <name type="scientific">Oryza sativa subsp. japonica</name>
    <name type="common">Rice</name>
    <dbReference type="NCBI Taxonomy" id="39947"/>
    <lineage>
        <taxon>Eukaryota</taxon>
        <taxon>Viridiplantae</taxon>
        <taxon>Streptophyta</taxon>
        <taxon>Embryophyta</taxon>
        <taxon>Tracheophyta</taxon>
        <taxon>Spermatophyta</taxon>
        <taxon>Magnoliopsida</taxon>
        <taxon>Liliopsida</taxon>
        <taxon>Poales</taxon>
        <taxon>Poaceae</taxon>
        <taxon>BOP clade</taxon>
        <taxon>Oryzoideae</taxon>
        <taxon>Oryzeae</taxon>
        <taxon>Oryzinae</taxon>
        <taxon>Oryza</taxon>
        <taxon>Oryza sativa</taxon>
    </lineage>
</organism>
<dbReference type="Pfam" id="PF03372">
    <property type="entry name" value="Exo_endo_phos"/>
    <property type="match status" value="1"/>
</dbReference>
<proteinExistence type="predicted"/>
<dbReference type="Gene3D" id="4.10.60.10">
    <property type="entry name" value="Zinc finger, CCHC-type"/>
    <property type="match status" value="1"/>
</dbReference>
<dbReference type="GO" id="GO:0010274">
    <property type="term" value="P:hydrotropism"/>
    <property type="evidence" value="ECO:0007669"/>
    <property type="project" value="InterPro"/>
</dbReference>
<feature type="compositionally biased region" description="Basic and acidic residues" evidence="2">
    <location>
        <begin position="725"/>
        <end position="734"/>
    </location>
</feature>
<sequence>MPSLIDGAASLRSLLRPSSDGRRTTKLSGGGGGGGAGGVGGIFKMFKLLPMLTTGCKMAALLGRHSGGRAAPLLADHAPTVTLFGHRRGRLSLAIHEDTRAPPAFLIELPMLASAMHREMATGTVKLALESDTRSARRRLLEEYVWAVFCNGRKAGYAIRRKDASDDDRHVLRLLRGVSMGAGVLPPPPADRRGGAGPDGELTYMRARVERVVGSKDSEAFYMINPDDGSDNGGAAGRDRECAPELSIFLVRKKDENPYPELRSSTTWCIHNDSRASIWVGVSMGPKIRLEAGLRLCAPTLVSHLRCEEKGIKLGFGGGWREDKLNQQKIGEVVSVVEEKEKNLGSKIEQVEVKGEAGLIVQQKRESSNVEAMLNKEKKSEESKTEGDTKGVVKDGVDKGAQIRKWCGKCRSMGHIAKDCVVRKYCVICSKVSHNTDECFVAQQPKPVAKMMRFPNEEKLEELSNFVSFGLKGTGVQISVKRWSHEAEAVGKLHTVWVNVEGVPDVMKDYHALCEVGSNLGPVFEIDMELLKLEDCVRIKVGVMDPGALPLTFILTDTKGLMYAAHYHLEEIVEVGWFQGKEKLKQGEDDGHSEGLEVLGVGSSRKGKVVRQDIEKYCDDCCAFSGGKNKGGGLQGQLGQSMSKGEMVRNLSQIEKDRELAEALQMEEQLKVSTEVGQPSGMGGKIKNDGREMNEVMEQLEAEGERVQLIGSEEMESQELGGDNIKGKEDHKSEEEAEFEEGKKNKRLRDKEDKKILEMAMERKEAKNAFINKDANTQVLRDLEVARINLYKKTMREKENNGELLQKTGQLDPEETCKKDFTASFLNKINSSYITKWMWSPSNGRSGGILVGINETIFEIMEEEYENFFVRVLLRNKEDNFTWNLVVVYGAAQLDQKRAFLASLAHVCQKNKGPILLGGDFNIIRKESEKNKKGGYNRWSFIFNVIIDQSNLRELEMNGRKFTWSNSQKNVTHEKLDRILVSIDREHKYPMAVVRNLEKVFSDHVPLLVDTGQKPENHSIFKFELSWMLREDIHEVVKKIWENDKGGGVSLDRWQRKLKRLRRVFKGWNMNWEGTYKREKWKIVQRLNEIDILSETNGMDDVLREEKRCLEEQLKFTMREEKLKWFQRSKEKDILEWDNNKKYYHAKANGRKRKERIYSLNKDGEVIAGQQELVKFIANFYKNLFGPPEETEVRLHNLEMSQLSEQQKDDLMRPFSMEELKEVVFEMENNKAPGPDGFPVDFYKAFWEIIKMDLKDLLDDFHRGLLEVRRLNYGVITLIPKCKDALQIEKFRPICLLNMMRAKGFPESWCDWVMRCVIGGKVAVKTYKGLRQGDPLSPLLFDIAADALPLLMHRAVDQGLGGLGVLDLRKMNMALLGKWLWRLETEQGIWQDVLRAKYLSQKTLVQRKSKPGDSQFWKGVMGVKDAFYQFCEKKVGDGKNTLFLEDSWIGGRPLADQFPLLYNISLNKMVLVAKVLSEGLDNLRFRRTLTDKKLEEWISLNFLCKNVRLSNVKDTLSWKLNKSGVFSVKSFYRALMIQGSGFPFKKIWKFKIPPRVKISEDVRGNLQMGAALLRRVAGDLYNASHGWNP</sequence>
<dbReference type="InterPro" id="IPR005135">
    <property type="entry name" value="Endo/exonuclease/phosphatase"/>
</dbReference>
<dbReference type="InterPro" id="IPR001878">
    <property type="entry name" value="Znf_CCHC"/>
</dbReference>
<dbReference type="SUPFAM" id="SSF56219">
    <property type="entry name" value="DNase I-like"/>
    <property type="match status" value="1"/>
</dbReference>
<dbReference type="Proteomes" id="UP000000763">
    <property type="component" value="Chromosome 8"/>
</dbReference>
<dbReference type="PROSITE" id="PS50158">
    <property type="entry name" value="ZF_CCHC"/>
    <property type="match status" value="1"/>
</dbReference>
<dbReference type="KEGG" id="dosa:Os08g0476600"/>
<keyword evidence="1" id="KW-0862">Zinc</keyword>
<reference evidence="5" key="2">
    <citation type="journal article" date="2008" name="Nucleic Acids Res.">
        <title>The rice annotation project database (RAP-DB): 2008 update.</title>
        <authorList>
            <consortium name="The rice annotation project (RAP)"/>
        </authorList>
    </citation>
    <scope>GENOME REANNOTATION</scope>
    <source>
        <strain evidence="5">cv. Nipponbare</strain>
    </source>
</reference>
<reference evidence="4 5" key="1">
    <citation type="journal article" date="2005" name="Nature">
        <title>The map-based sequence of the rice genome.</title>
        <authorList>
            <consortium name="International rice genome sequencing project (IRGSP)"/>
            <person name="Matsumoto T."/>
            <person name="Wu J."/>
            <person name="Kanamori H."/>
            <person name="Katayose Y."/>
            <person name="Fujisawa M."/>
            <person name="Namiki N."/>
            <person name="Mizuno H."/>
            <person name="Yamamoto K."/>
            <person name="Antonio B.A."/>
            <person name="Baba T."/>
            <person name="Sakata K."/>
            <person name="Nagamura Y."/>
            <person name="Aoki H."/>
            <person name="Arikawa K."/>
            <person name="Arita K."/>
            <person name="Bito T."/>
            <person name="Chiden Y."/>
            <person name="Fujitsuka N."/>
            <person name="Fukunaka R."/>
            <person name="Hamada M."/>
            <person name="Harada C."/>
            <person name="Hayashi A."/>
            <person name="Hijishita S."/>
            <person name="Honda M."/>
            <person name="Hosokawa S."/>
            <person name="Ichikawa Y."/>
            <person name="Idonuma A."/>
            <person name="Iijima M."/>
            <person name="Ikeda M."/>
            <person name="Ikeno M."/>
            <person name="Ito K."/>
            <person name="Ito S."/>
            <person name="Ito T."/>
            <person name="Ito Y."/>
            <person name="Ito Y."/>
            <person name="Iwabuchi A."/>
            <person name="Kamiya K."/>
            <person name="Karasawa W."/>
            <person name="Kurita K."/>
            <person name="Katagiri S."/>
            <person name="Kikuta A."/>
            <person name="Kobayashi H."/>
            <person name="Kobayashi N."/>
            <person name="Machita K."/>
            <person name="Maehara T."/>
            <person name="Masukawa M."/>
            <person name="Mizubayashi T."/>
            <person name="Mukai Y."/>
            <person name="Nagasaki H."/>
            <person name="Nagata Y."/>
            <person name="Naito S."/>
            <person name="Nakashima M."/>
            <person name="Nakama Y."/>
            <person name="Nakamichi Y."/>
            <person name="Nakamura M."/>
            <person name="Meguro A."/>
            <person name="Negishi M."/>
            <person name="Ohta I."/>
            <person name="Ohta T."/>
            <person name="Okamoto M."/>
            <person name="Ono N."/>
            <person name="Saji S."/>
            <person name="Sakaguchi M."/>
            <person name="Sakai K."/>
            <person name="Shibata M."/>
            <person name="Shimokawa T."/>
            <person name="Song J."/>
            <person name="Takazaki Y."/>
            <person name="Terasawa K."/>
            <person name="Tsugane M."/>
            <person name="Tsuji K."/>
            <person name="Ueda S."/>
            <person name="Waki K."/>
            <person name="Yamagata H."/>
            <person name="Yamamoto M."/>
            <person name="Yamamoto S."/>
            <person name="Yamane H."/>
            <person name="Yoshiki S."/>
            <person name="Yoshihara R."/>
            <person name="Yukawa K."/>
            <person name="Zhong H."/>
            <person name="Yano M."/>
            <person name="Yuan Q."/>
            <person name="Ouyang S."/>
            <person name="Liu J."/>
            <person name="Jones K.M."/>
            <person name="Gansberger K."/>
            <person name="Moffat K."/>
            <person name="Hill J."/>
            <person name="Bera J."/>
            <person name="Fadrosh D."/>
            <person name="Jin S."/>
            <person name="Johri S."/>
            <person name="Kim M."/>
            <person name="Overton L."/>
            <person name="Reardon M."/>
            <person name="Tsitrin T."/>
            <person name="Vuong H."/>
            <person name="Weaver B."/>
            <person name="Ciecko A."/>
            <person name="Tallon L."/>
            <person name="Jackson J."/>
            <person name="Pai G."/>
            <person name="Aken S.V."/>
            <person name="Utterback T."/>
            <person name="Reidmuller S."/>
            <person name="Feldblyum T."/>
            <person name="Hsiao J."/>
            <person name="Zismann V."/>
            <person name="Iobst S."/>
            <person name="de Vazeille A.R."/>
            <person name="Buell C.R."/>
            <person name="Ying K."/>
            <person name="Li Y."/>
            <person name="Lu T."/>
            <person name="Huang Y."/>
            <person name="Zhao Q."/>
            <person name="Feng Q."/>
            <person name="Zhang L."/>
            <person name="Zhu J."/>
            <person name="Weng Q."/>
            <person name="Mu J."/>
            <person name="Lu Y."/>
            <person name="Fan D."/>
            <person name="Liu Y."/>
            <person name="Guan J."/>
            <person name="Zhang Y."/>
            <person name="Yu S."/>
            <person name="Liu X."/>
            <person name="Zhang Y."/>
            <person name="Hong G."/>
            <person name="Han B."/>
            <person name="Choisne N."/>
            <person name="Demange N."/>
            <person name="Orjeda G."/>
            <person name="Samain S."/>
            <person name="Cattolico L."/>
            <person name="Pelletier E."/>
            <person name="Couloux A."/>
            <person name="Segurens B."/>
            <person name="Wincker P."/>
            <person name="D'Hont A."/>
            <person name="Scarpelli C."/>
            <person name="Weissenbach J."/>
            <person name="Salanoubat M."/>
            <person name="Quetier F."/>
            <person name="Yu Y."/>
            <person name="Kim H.R."/>
            <person name="Rambo T."/>
            <person name="Currie J."/>
            <person name="Collura K."/>
            <person name="Luo M."/>
            <person name="Yang T."/>
            <person name="Ammiraju J.S.S."/>
            <person name="Engler F."/>
            <person name="Soderlund C."/>
            <person name="Wing R.A."/>
            <person name="Palmer L.E."/>
            <person name="de la Bastide M."/>
            <person name="Spiegel L."/>
            <person name="Nascimento L."/>
            <person name="Zutavern T."/>
            <person name="O'Shaughnessy A."/>
            <person name="Dike S."/>
            <person name="Dedhia N."/>
            <person name="Preston R."/>
            <person name="Balija V."/>
            <person name="McCombie W.R."/>
            <person name="Chow T."/>
            <person name="Chen H."/>
            <person name="Chung M."/>
            <person name="Chen C."/>
            <person name="Shaw J."/>
            <person name="Wu H."/>
            <person name="Hsiao K."/>
            <person name="Chao Y."/>
            <person name="Chu M."/>
            <person name="Cheng C."/>
            <person name="Hour A."/>
            <person name="Lee P."/>
            <person name="Lin S."/>
            <person name="Lin Y."/>
            <person name="Liou J."/>
            <person name="Liu S."/>
            <person name="Hsing Y."/>
            <person name="Raghuvanshi S."/>
            <person name="Mohanty A."/>
            <person name="Bharti A.K."/>
            <person name="Gaur A."/>
            <person name="Gupta V."/>
            <person name="Kumar D."/>
            <person name="Ravi V."/>
            <person name="Vij S."/>
            <person name="Kapur A."/>
            <person name="Khurana P."/>
            <person name="Khurana P."/>
            <person name="Khurana J.P."/>
            <person name="Tyagi A.K."/>
            <person name="Gaikwad K."/>
            <person name="Singh A."/>
            <person name="Dalal V."/>
            <person name="Srivastava S."/>
            <person name="Dixit A."/>
            <person name="Pal A.K."/>
            <person name="Ghazi I.A."/>
            <person name="Yadav M."/>
            <person name="Pandit A."/>
            <person name="Bhargava A."/>
            <person name="Sureshbabu K."/>
            <person name="Batra K."/>
            <person name="Sharma T.R."/>
            <person name="Mohapatra T."/>
            <person name="Singh N.K."/>
            <person name="Messing J."/>
            <person name="Nelson A.B."/>
            <person name="Fuks G."/>
            <person name="Kavchok S."/>
            <person name="Keizer G."/>
            <person name="Linton E."/>
            <person name="Llaca V."/>
            <person name="Song R."/>
            <person name="Tanyolac B."/>
            <person name="Young S."/>
            <person name="Ho-Il K."/>
            <person name="Hahn J.H."/>
            <person name="Sangsakoo G."/>
            <person name="Vanavichit A."/>
            <person name="de Mattos Luiz.A.T."/>
            <person name="Zimmer P.D."/>
            <person name="Malone G."/>
            <person name="Dellagostin O."/>
            <person name="de Oliveira A.C."/>
            <person name="Bevan M."/>
            <person name="Bancroft I."/>
            <person name="Minx P."/>
            <person name="Cordum H."/>
            <person name="Wilson R."/>
            <person name="Cheng Z."/>
            <person name="Jin W."/>
            <person name="Jiang J."/>
            <person name="Leong S.A."/>
            <person name="Iwama H."/>
            <person name="Gojobori T."/>
            <person name="Itoh T."/>
            <person name="Niimura Y."/>
            <person name="Fujii Y."/>
            <person name="Habara T."/>
            <person name="Sakai H."/>
            <person name="Sato Y."/>
            <person name="Wilson G."/>
            <person name="Kumar K."/>
            <person name="McCouch S."/>
            <person name="Juretic N."/>
            <person name="Hoen D."/>
            <person name="Wright S."/>
            <person name="Bruskiewich R."/>
            <person name="Bureau T."/>
            <person name="Miyao A."/>
            <person name="Hirochika H."/>
            <person name="Nishikawa T."/>
            <person name="Kadowaki K."/>
            <person name="Sugiura M."/>
            <person name="Burr B."/>
            <person name="Sasaki T."/>
        </authorList>
    </citation>
    <scope>NUCLEOTIDE SEQUENCE [LARGE SCALE GENOMIC DNA]</scope>
    <source>
        <strain evidence="5">cv. Nipponbare</strain>
    </source>
</reference>
<dbReference type="SUPFAM" id="SSF57756">
    <property type="entry name" value="Retrovirus zinc finger-like domains"/>
    <property type="match status" value="1"/>
</dbReference>
<dbReference type="GO" id="GO:0008270">
    <property type="term" value="F:zinc ion binding"/>
    <property type="evidence" value="ECO:0007669"/>
    <property type="project" value="UniProtKB-KW"/>
</dbReference>
<dbReference type="NCBIfam" id="TIGR01570">
    <property type="entry name" value="A_thal_3588"/>
    <property type="match status" value="1"/>
</dbReference>
<dbReference type="EMBL" id="AP008214">
    <property type="protein sequence ID" value="BAH94355.1"/>
    <property type="molecule type" value="Genomic_DNA"/>
</dbReference>
<evidence type="ECO:0000259" key="3">
    <source>
        <dbReference type="PROSITE" id="PS50158"/>
    </source>
</evidence>
<dbReference type="Gene3D" id="3.60.10.10">
    <property type="entry name" value="Endonuclease/exonuclease/phosphatase"/>
    <property type="match status" value="1"/>
</dbReference>
<dbReference type="PANTHER" id="PTHR31696">
    <property type="entry name" value="PROTEIN MIZU-KUSSEI 1"/>
    <property type="match status" value="1"/>
</dbReference>
<keyword evidence="1" id="KW-0863">Zinc-finger</keyword>
<keyword evidence="1" id="KW-0479">Metal-binding</keyword>
<evidence type="ECO:0000256" key="2">
    <source>
        <dbReference type="SAM" id="MobiDB-lite"/>
    </source>
</evidence>
<dbReference type="InterPro" id="IPR006460">
    <property type="entry name" value="MIZ1-like_pln"/>
</dbReference>
<accession>C7J5V5</accession>
<feature type="region of interest" description="Disordered" evidence="2">
    <location>
        <begin position="371"/>
        <end position="393"/>
    </location>
</feature>
<feature type="domain" description="CCHC-type" evidence="3">
    <location>
        <begin position="407"/>
        <end position="420"/>
    </location>
</feature>
<dbReference type="GO" id="GO:0003676">
    <property type="term" value="F:nucleic acid binding"/>
    <property type="evidence" value="ECO:0007669"/>
    <property type="project" value="InterPro"/>
</dbReference>
<dbReference type="GO" id="GO:0003824">
    <property type="term" value="F:catalytic activity"/>
    <property type="evidence" value="ECO:0007669"/>
    <property type="project" value="InterPro"/>
</dbReference>
<evidence type="ECO:0000313" key="5">
    <source>
        <dbReference type="Proteomes" id="UP000000763"/>
    </source>
</evidence>
<dbReference type="InterPro" id="IPR036875">
    <property type="entry name" value="Znf_CCHC_sf"/>
</dbReference>
<evidence type="ECO:0000256" key="1">
    <source>
        <dbReference type="PROSITE-ProRule" id="PRU00047"/>
    </source>
</evidence>
<name>C7J5V5_ORYSJ</name>
<dbReference type="Pfam" id="PF04759">
    <property type="entry name" value="DUF617"/>
    <property type="match status" value="1"/>
</dbReference>
<dbReference type="InterPro" id="IPR036691">
    <property type="entry name" value="Endo/exonu/phosph_ase_sf"/>
</dbReference>
<evidence type="ECO:0000313" key="4">
    <source>
        <dbReference type="EMBL" id="BAH94355.1"/>
    </source>
</evidence>
<feature type="region of interest" description="Disordered" evidence="2">
    <location>
        <begin position="716"/>
        <end position="746"/>
    </location>
</feature>